<protein>
    <submittedName>
        <fullName evidence="1">Uncharacterized protein</fullName>
    </submittedName>
</protein>
<evidence type="ECO:0000313" key="1">
    <source>
        <dbReference type="EMBL" id="MEW9855171.1"/>
    </source>
</evidence>
<reference evidence="1 2" key="1">
    <citation type="submission" date="2024-06" db="EMBL/GenBank/DDBJ databases">
        <title>Novosphingobium rhizovicinus M1R2S20.</title>
        <authorList>
            <person name="Sun J.-Q."/>
        </authorList>
    </citation>
    <scope>NUCLEOTIDE SEQUENCE [LARGE SCALE GENOMIC DNA]</scope>
    <source>
        <strain evidence="1 2">M1R2S20</strain>
    </source>
</reference>
<accession>A0ABV3RAQ6</accession>
<comment type="caution">
    <text evidence="1">The sequence shown here is derived from an EMBL/GenBank/DDBJ whole genome shotgun (WGS) entry which is preliminary data.</text>
</comment>
<proteinExistence type="predicted"/>
<dbReference type="Proteomes" id="UP001556118">
    <property type="component" value="Unassembled WGS sequence"/>
</dbReference>
<keyword evidence="2" id="KW-1185">Reference proteome</keyword>
<gene>
    <name evidence="1" type="ORF">ABUH87_08255</name>
</gene>
<dbReference type="RefSeq" id="WP_367772411.1">
    <property type="nucleotide sequence ID" value="NZ_JBFNXR010000022.1"/>
</dbReference>
<dbReference type="EMBL" id="JBFNXR010000022">
    <property type="protein sequence ID" value="MEW9855171.1"/>
    <property type="molecule type" value="Genomic_DNA"/>
</dbReference>
<organism evidence="1 2">
    <name type="scientific">Novosphingobium rhizovicinum</name>
    <dbReference type="NCBI Taxonomy" id="3228928"/>
    <lineage>
        <taxon>Bacteria</taxon>
        <taxon>Pseudomonadati</taxon>
        <taxon>Pseudomonadota</taxon>
        <taxon>Alphaproteobacteria</taxon>
        <taxon>Sphingomonadales</taxon>
        <taxon>Sphingomonadaceae</taxon>
        <taxon>Novosphingobium</taxon>
    </lineage>
</organism>
<sequence>MVSISHWVQLTLPGRIELPGSFYGEMKASLALRRDGVNSPCDEQTQADA</sequence>
<evidence type="ECO:0000313" key="2">
    <source>
        <dbReference type="Proteomes" id="UP001556118"/>
    </source>
</evidence>
<name>A0ABV3RAQ6_9SPHN</name>